<organism evidence="11 12">
    <name type="scientific">Elysia marginata</name>
    <dbReference type="NCBI Taxonomy" id="1093978"/>
    <lineage>
        <taxon>Eukaryota</taxon>
        <taxon>Metazoa</taxon>
        <taxon>Spiralia</taxon>
        <taxon>Lophotrochozoa</taxon>
        <taxon>Mollusca</taxon>
        <taxon>Gastropoda</taxon>
        <taxon>Heterobranchia</taxon>
        <taxon>Euthyneura</taxon>
        <taxon>Panpulmonata</taxon>
        <taxon>Sacoglossa</taxon>
        <taxon>Placobranchoidea</taxon>
        <taxon>Plakobranchidae</taxon>
        <taxon>Elysia</taxon>
    </lineage>
</organism>
<evidence type="ECO:0000256" key="3">
    <source>
        <dbReference type="ARBA" id="ARBA00022475"/>
    </source>
</evidence>
<feature type="transmembrane region" description="Helical" evidence="10">
    <location>
        <begin position="379"/>
        <end position="403"/>
    </location>
</feature>
<dbReference type="GO" id="GO:0005886">
    <property type="term" value="C:plasma membrane"/>
    <property type="evidence" value="ECO:0007669"/>
    <property type="project" value="UniProtKB-SubCell"/>
</dbReference>
<evidence type="ECO:0000313" key="11">
    <source>
        <dbReference type="EMBL" id="GFR66214.1"/>
    </source>
</evidence>
<feature type="transmembrane region" description="Helical" evidence="10">
    <location>
        <begin position="20"/>
        <end position="41"/>
    </location>
</feature>
<feature type="transmembrane region" description="Helical" evidence="10">
    <location>
        <begin position="202"/>
        <end position="219"/>
    </location>
</feature>
<dbReference type="GO" id="GO:0034220">
    <property type="term" value="P:monoatomic ion transmembrane transport"/>
    <property type="evidence" value="ECO:0007669"/>
    <property type="project" value="UniProtKB-KW"/>
</dbReference>
<proteinExistence type="predicted"/>
<name>A0AAV4EZS2_9GAST</name>
<evidence type="ECO:0000256" key="5">
    <source>
        <dbReference type="ARBA" id="ARBA00022989"/>
    </source>
</evidence>
<keyword evidence="4 10" id="KW-0812">Transmembrane</keyword>
<keyword evidence="6" id="KW-0406">Ion transport</keyword>
<keyword evidence="8" id="KW-0407">Ion channel</keyword>
<evidence type="ECO:0000256" key="2">
    <source>
        <dbReference type="ARBA" id="ARBA00022448"/>
    </source>
</evidence>
<comment type="subcellular location">
    <subcellularLocation>
        <location evidence="1">Cell membrane</location>
        <topology evidence="1">Multi-pass membrane protein</topology>
    </subcellularLocation>
</comment>
<feature type="region of interest" description="Disordered" evidence="9">
    <location>
        <begin position="44"/>
        <end position="63"/>
    </location>
</feature>
<dbReference type="EMBL" id="BMAT01000432">
    <property type="protein sequence ID" value="GFR66214.1"/>
    <property type="molecule type" value="Genomic_DNA"/>
</dbReference>
<evidence type="ECO:0000256" key="10">
    <source>
        <dbReference type="SAM" id="Phobius"/>
    </source>
</evidence>
<evidence type="ECO:0000256" key="8">
    <source>
        <dbReference type="ARBA" id="ARBA00023303"/>
    </source>
</evidence>
<evidence type="ECO:0000256" key="6">
    <source>
        <dbReference type="ARBA" id="ARBA00023065"/>
    </source>
</evidence>
<keyword evidence="5 10" id="KW-1133">Transmembrane helix</keyword>
<keyword evidence="3" id="KW-1003">Cell membrane</keyword>
<evidence type="ECO:0000313" key="12">
    <source>
        <dbReference type="Proteomes" id="UP000762676"/>
    </source>
</evidence>
<accession>A0AAV4EZS2</accession>
<keyword evidence="2" id="KW-0813">Transport</keyword>
<evidence type="ECO:0000256" key="1">
    <source>
        <dbReference type="ARBA" id="ARBA00004651"/>
    </source>
</evidence>
<protein>
    <submittedName>
        <fullName evidence="11">Pannexin 7</fullName>
    </submittedName>
</protein>
<evidence type="ECO:0000256" key="4">
    <source>
        <dbReference type="ARBA" id="ARBA00022692"/>
    </source>
</evidence>
<feature type="transmembrane region" description="Helical" evidence="10">
    <location>
        <begin position="273"/>
        <end position="296"/>
    </location>
</feature>
<evidence type="ECO:0000256" key="7">
    <source>
        <dbReference type="ARBA" id="ARBA00023136"/>
    </source>
</evidence>
<evidence type="ECO:0000256" key="9">
    <source>
        <dbReference type="SAM" id="MobiDB-lite"/>
    </source>
</evidence>
<keyword evidence="12" id="KW-1185">Reference proteome</keyword>
<reference evidence="11 12" key="1">
    <citation type="journal article" date="2021" name="Elife">
        <title>Chloroplast acquisition without the gene transfer in kleptoplastic sea slugs, Plakobranchus ocellatus.</title>
        <authorList>
            <person name="Maeda T."/>
            <person name="Takahashi S."/>
            <person name="Yoshida T."/>
            <person name="Shimamura S."/>
            <person name="Takaki Y."/>
            <person name="Nagai Y."/>
            <person name="Toyoda A."/>
            <person name="Suzuki Y."/>
            <person name="Arimoto A."/>
            <person name="Ishii H."/>
            <person name="Satoh N."/>
            <person name="Nishiyama T."/>
            <person name="Hasebe M."/>
            <person name="Maruyama T."/>
            <person name="Minagawa J."/>
            <person name="Obokata J."/>
            <person name="Shigenobu S."/>
        </authorList>
    </citation>
    <scope>NUCLEOTIDE SEQUENCE [LARGE SCALE GENOMIC DNA]</scope>
</reference>
<sequence length="479" mass="54797">MEHLNVLFSSRISVDSLRVWPWLFLLLLSAVTWLLPLSPAVTTLESNPRPPFSSPVDAKPDSLNSSQADQLLEKFGCNKGYGDVGDHCKLVKQATDKMEAHFLDKEEKVPWDTDPDIMPWLTAKCWLSFGLERAATVYAHHVCANVVNRLIRGAGNESKDEKVIAHKNFEETMRGVAQREVYVNRKVIFGSYNAIISYRMSFLLFIFAMVLLFPSLLWWKLSPSIWCGLNIDKTLDLLQQIQTSEPDARRKTYQDISRETAAEAMSSGKTTKTFLFCKILVCGASIAVLCTAYQLIQKRVYTLVVELEELSDIAKLIPFQDHLVFHCSFFIQQLQKREEHLTQCSISFPYLDGSDTSRSANPHLQLDDARRVMLLYGSLFQLISALLVLHATFNFCGLLGWTWKLYVYPCRFPCFSQSQAYSRYSRYAEDVRFFLYNVHEHLGHVVSRELADCVFQFTDKDTAVLFKPGKSETNLEELS</sequence>
<dbReference type="Pfam" id="PF00876">
    <property type="entry name" value="Innexin"/>
    <property type="match status" value="1"/>
</dbReference>
<dbReference type="Proteomes" id="UP000762676">
    <property type="component" value="Unassembled WGS sequence"/>
</dbReference>
<gene>
    <name evidence="11" type="ORF">ElyMa_000222300</name>
</gene>
<keyword evidence="7 10" id="KW-0472">Membrane</keyword>
<dbReference type="InterPro" id="IPR000990">
    <property type="entry name" value="Innexin"/>
</dbReference>
<comment type="caution">
    <text evidence="11">The sequence shown here is derived from an EMBL/GenBank/DDBJ whole genome shotgun (WGS) entry which is preliminary data.</text>
</comment>
<dbReference type="AlphaFoldDB" id="A0AAV4EZS2"/>